<dbReference type="InterPro" id="IPR024395">
    <property type="entry name" value="CLASP_N_dom"/>
</dbReference>
<comment type="caution">
    <text evidence="3">The sequence shown here is derived from an EMBL/GenBank/DDBJ whole genome shotgun (WGS) entry which is preliminary data.</text>
</comment>
<dbReference type="GO" id="GO:0008017">
    <property type="term" value="F:microtubule binding"/>
    <property type="evidence" value="ECO:0007669"/>
    <property type="project" value="TreeGrafter"/>
</dbReference>
<dbReference type="GO" id="GO:0045180">
    <property type="term" value="C:basal cortex"/>
    <property type="evidence" value="ECO:0007669"/>
    <property type="project" value="TreeGrafter"/>
</dbReference>
<dbReference type="GO" id="GO:0005881">
    <property type="term" value="C:cytoplasmic microtubule"/>
    <property type="evidence" value="ECO:0007669"/>
    <property type="project" value="TreeGrafter"/>
</dbReference>
<gene>
    <name evidence="3" type="ORF">BSL78_06224</name>
</gene>
<dbReference type="SMART" id="SM01349">
    <property type="entry name" value="TOG"/>
    <property type="match status" value="2"/>
</dbReference>
<dbReference type="InterPro" id="IPR016024">
    <property type="entry name" value="ARM-type_fold"/>
</dbReference>
<evidence type="ECO:0000313" key="4">
    <source>
        <dbReference type="Proteomes" id="UP000230750"/>
    </source>
</evidence>
<feature type="domain" description="TOG" evidence="2">
    <location>
        <begin position="540"/>
        <end position="766"/>
    </location>
</feature>
<sequence>LLKRLKPEESVQVHNRGNHPRVVRPHLVVLLQAHLHQTLVDKDTFLAGFEDVDTVNVYSTKSLQDELNAIYQMTNDDKHDWEARALALKRMRSLVNNGAQDYDCFLPLLRLMEEALVLSAKDLRSQVVKEACITLAHLSCKLGRQFDHAAESVLPTLFQLIPNSAKIMAISGCVCIEFILTNTYNPRLIPIVKSHITSKSSSIRKQTFYFINMIVSTWPPHLMEKHVGLFVEALHKGMEDADSEARSTSRKAFWKFSEKFKSQADKLFNILEPSKQKMLNGELSGASSTSSLDSNKSYRKLSGAGSHENLSSGSSRMSMPKRSTTAKSRTTTDIDGPVTLGKRSSSEVNLAAVDRARTRYTAAKSPTSSKPASRLARSKSTSRDSLATPVRREPQRTPNGRAGRPKARFVSQSTPGSKTNSRSSSPSTTKFQNIVTNGSLGRSRRSGIPVRSQGASREASREASPSRYGQPGRERRSSGGSVLPQREHLTRKQLLSQKVLGTGKDVEAALADILVSARLQGRFDSDEESDASSVCSAGSHGTSPRIPEEMVEILAKMASPAWSERKEGLLGLQNALLLYKQLTRSEIKRVTELFTRMFVDPHSKTFSVFLETLSEFILAYHEHISDWLFILMTRLLQKMGSDLLPSLINRIEKTIDLVREHFHYESQFRILMKYIVDQTQTPNSKVKIAMLRYLETLSDVMEPSGFQNSSETRLAVSRIISWIKEDKSMDVRRASSSVLVALFELNTSEFSAMLAFFPRSYQSFPTIIITVMPGLSGRNSDFGQLEASLRVPACRRI</sequence>
<feature type="compositionally biased region" description="Low complexity" evidence="1">
    <location>
        <begin position="321"/>
        <end position="331"/>
    </location>
</feature>
<dbReference type="InterPro" id="IPR011989">
    <property type="entry name" value="ARM-like"/>
</dbReference>
<name>A0A2G8L9F5_STIJA</name>
<dbReference type="AlphaFoldDB" id="A0A2G8L9F5"/>
<dbReference type="GO" id="GO:0040001">
    <property type="term" value="P:establishment of mitotic spindle localization"/>
    <property type="evidence" value="ECO:0007669"/>
    <property type="project" value="TreeGrafter"/>
</dbReference>
<dbReference type="SUPFAM" id="SSF48371">
    <property type="entry name" value="ARM repeat"/>
    <property type="match status" value="1"/>
</dbReference>
<evidence type="ECO:0000313" key="3">
    <source>
        <dbReference type="EMBL" id="PIK56898.1"/>
    </source>
</evidence>
<dbReference type="GO" id="GO:0072686">
    <property type="term" value="C:mitotic spindle"/>
    <property type="evidence" value="ECO:0007669"/>
    <property type="project" value="TreeGrafter"/>
</dbReference>
<feature type="domain" description="TOG" evidence="2">
    <location>
        <begin position="62"/>
        <end position="292"/>
    </location>
</feature>
<evidence type="ECO:0000259" key="2">
    <source>
        <dbReference type="SMART" id="SM01349"/>
    </source>
</evidence>
<dbReference type="GO" id="GO:0000776">
    <property type="term" value="C:kinetochore"/>
    <property type="evidence" value="ECO:0007669"/>
    <property type="project" value="TreeGrafter"/>
</dbReference>
<dbReference type="Pfam" id="PF12348">
    <property type="entry name" value="CLASP_N"/>
    <property type="match status" value="1"/>
</dbReference>
<dbReference type="OrthoDB" id="46159at2759"/>
<evidence type="ECO:0000256" key="1">
    <source>
        <dbReference type="SAM" id="MobiDB-lite"/>
    </source>
</evidence>
<feature type="non-terminal residue" evidence="3">
    <location>
        <position position="1"/>
    </location>
</feature>
<dbReference type="GO" id="GO:0005876">
    <property type="term" value="C:spindle microtubule"/>
    <property type="evidence" value="ECO:0007669"/>
    <property type="project" value="TreeGrafter"/>
</dbReference>
<feature type="compositionally biased region" description="Polar residues" evidence="1">
    <location>
        <begin position="308"/>
        <end position="317"/>
    </location>
</feature>
<dbReference type="InterPro" id="IPR034085">
    <property type="entry name" value="TOG"/>
</dbReference>
<organism evidence="3 4">
    <name type="scientific">Stichopus japonicus</name>
    <name type="common">Sea cucumber</name>
    <dbReference type="NCBI Taxonomy" id="307972"/>
    <lineage>
        <taxon>Eukaryota</taxon>
        <taxon>Metazoa</taxon>
        <taxon>Echinodermata</taxon>
        <taxon>Eleutherozoa</taxon>
        <taxon>Echinozoa</taxon>
        <taxon>Holothuroidea</taxon>
        <taxon>Aspidochirotacea</taxon>
        <taxon>Aspidochirotida</taxon>
        <taxon>Stichopodidae</taxon>
        <taxon>Apostichopus</taxon>
    </lineage>
</organism>
<dbReference type="GO" id="GO:0090307">
    <property type="term" value="P:mitotic spindle assembly"/>
    <property type="evidence" value="ECO:0007669"/>
    <property type="project" value="TreeGrafter"/>
</dbReference>
<dbReference type="PANTHER" id="PTHR21567:SF9">
    <property type="entry name" value="CLIP-ASSOCIATING PROTEIN"/>
    <property type="match status" value="1"/>
</dbReference>
<dbReference type="Proteomes" id="UP000230750">
    <property type="component" value="Unassembled WGS sequence"/>
</dbReference>
<feature type="compositionally biased region" description="Low complexity" evidence="1">
    <location>
        <begin position="284"/>
        <end position="294"/>
    </location>
</feature>
<reference evidence="3 4" key="1">
    <citation type="journal article" date="2017" name="PLoS Biol.">
        <title>The sea cucumber genome provides insights into morphological evolution and visceral regeneration.</title>
        <authorList>
            <person name="Zhang X."/>
            <person name="Sun L."/>
            <person name="Yuan J."/>
            <person name="Sun Y."/>
            <person name="Gao Y."/>
            <person name="Zhang L."/>
            <person name="Li S."/>
            <person name="Dai H."/>
            <person name="Hamel J.F."/>
            <person name="Liu C."/>
            <person name="Yu Y."/>
            <person name="Liu S."/>
            <person name="Lin W."/>
            <person name="Guo K."/>
            <person name="Jin S."/>
            <person name="Xu P."/>
            <person name="Storey K.B."/>
            <person name="Huan P."/>
            <person name="Zhang T."/>
            <person name="Zhou Y."/>
            <person name="Zhang J."/>
            <person name="Lin C."/>
            <person name="Li X."/>
            <person name="Xing L."/>
            <person name="Huo D."/>
            <person name="Sun M."/>
            <person name="Wang L."/>
            <person name="Mercier A."/>
            <person name="Li F."/>
            <person name="Yang H."/>
            <person name="Xiang J."/>
        </authorList>
    </citation>
    <scope>NUCLEOTIDE SEQUENCE [LARGE SCALE GENOMIC DNA]</scope>
    <source>
        <strain evidence="3">Shaxun</strain>
        <tissue evidence="3">Muscle</tissue>
    </source>
</reference>
<feature type="compositionally biased region" description="Low complexity" evidence="1">
    <location>
        <begin position="361"/>
        <end position="373"/>
    </location>
</feature>
<accession>A0A2G8L9F5</accession>
<feature type="compositionally biased region" description="Low complexity" evidence="1">
    <location>
        <begin position="413"/>
        <end position="430"/>
    </location>
</feature>
<feature type="region of interest" description="Disordered" evidence="1">
    <location>
        <begin position="281"/>
        <end position="490"/>
    </location>
</feature>
<dbReference type="EMBL" id="MRZV01000161">
    <property type="protein sequence ID" value="PIK56898.1"/>
    <property type="molecule type" value="Genomic_DNA"/>
</dbReference>
<dbReference type="Gene3D" id="1.25.10.10">
    <property type="entry name" value="Leucine-rich Repeat Variant"/>
    <property type="match status" value="2"/>
</dbReference>
<dbReference type="GO" id="GO:0005815">
    <property type="term" value="C:microtubule organizing center"/>
    <property type="evidence" value="ECO:0007669"/>
    <property type="project" value="TreeGrafter"/>
</dbReference>
<dbReference type="PANTHER" id="PTHR21567">
    <property type="entry name" value="CLASP"/>
    <property type="match status" value="1"/>
</dbReference>
<feature type="compositionally biased region" description="Polar residues" evidence="1">
    <location>
        <begin position="431"/>
        <end position="440"/>
    </location>
</feature>
<keyword evidence="4" id="KW-1185">Reference proteome</keyword>
<protein>
    <submittedName>
        <fullName evidence="3">Putative CLIP-associating protein 1-like</fullName>
    </submittedName>
</protein>
<dbReference type="STRING" id="307972.A0A2G8L9F5"/>
<dbReference type="Pfam" id="PF21040">
    <property type="entry name" value="CEP104-like_TOG"/>
    <property type="match status" value="1"/>
</dbReference>
<proteinExistence type="predicted"/>